<evidence type="ECO:0000313" key="2">
    <source>
        <dbReference type="EMBL" id="CAG7723863.1"/>
    </source>
</evidence>
<reference evidence="2" key="1">
    <citation type="submission" date="2021-06" db="EMBL/GenBank/DDBJ databases">
        <authorList>
            <person name="Hodson N. C."/>
            <person name="Mongue J. A."/>
            <person name="Jaron S. K."/>
        </authorList>
    </citation>
    <scope>NUCLEOTIDE SEQUENCE</scope>
</reference>
<feature type="transmembrane region" description="Helical" evidence="1">
    <location>
        <begin position="62"/>
        <end position="86"/>
    </location>
</feature>
<dbReference type="Proteomes" id="UP000708208">
    <property type="component" value="Unassembled WGS sequence"/>
</dbReference>
<dbReference type="AlphaFoldDB" id="A0A8J2JU22"/>
<evidence type="ECO:0000256" key="1">
    <source>
        <dbReference type="SAM" id="Phobius"/>
    </source>
</evidence>
<proteinExistence type="predicted"/>
<accession>A0A8J2JU22</accession>
<keyword evidence="1" id="KW-1133">Transmembrane helix</keyword>
<dbReference type="EMBL" id="CAJVCH010103356">
    <property type="protein sequence ID" value="CAG7723863.1"/>
    <property type="molecule type" value="Genomic_DNA"/>
</dbReference>
<protein>
    <submittedName>
        <fullName evidence="2">Uncharacterized protein</fullName>
    </submittedName>
</protein>
<keyword evidence="1" id="KW-0812">Transmembrane</keyword>
<keyword evidence="1" id="KW-0472">Membrane</keyword>
<gene>
    <name evidence="2" type="ORF">AFUS01_LOCUS12923</name>
</gene>
<evidence type="ECO:0000313" key="3">
    <source>
        <dbReference type="Proteomes" id="UP000708208"/>
    </source>
</evidence>
<name>A0A8J2JU22_9HEXA</name>
<organism evidence="2 3">
    <name type="scientific">Allacma fusca</name>
    <dbReference type="NCBI Taxonomy" id="39272"/>
    <lineage>
        <taxon>Eukaryota</taxon>
        <taxon>Metazoa</taxon>
        <taxon>Ecdysozoa</taxon>
        <taxon>Arthropoda</taxon>
        <taxon>Hexapoda</taxon>
        <taxon>Collembola</taxon>
        <taxon>Symphypleona</taxon>
        <taxon>Sminthuridae</taxon>
        <taxon>Allacma</taxon>
    </lineage>
</organism>
<feature type="transmembrane region" description="Helical" evidence="1">
    <location>
        <begin position="127"/>
        <end position="148"/>
    </location>
</feature>
<comment type="caution">
    <text evidence="2">The sequence shown here is derived from an EMBL/GenBank/DDBJ whole genome shotgun (WGS) entry which is preliminary data.</text>
</comment>
<keyword evidence="3" id="KW-1185">Reference proteome</keyword>
<sequence length="184" mass="20993">MSETQYDQKPERRKSAILAALATVRTIGIFSSAVKFPTSYQYIYSVLPSAWRTTLTHKCFTVYSFHIAISYSSSIYFVIGTFLLYFSTMANAFKMSYQGKPLTRKRCTTYRSLQVLANHFNDCFSSVGIPGIVTCLLACFMISMYGFVRLLTVRSTVKNFKFPIGSICMHFWSYGNYSSCRKVV</sequence>